<evidence type="ECO:0000256" key="3">
    <source>
        <dbReference type="SAM" id="SignalP"/>
    </source>
</evidence>
<feature type="chain" id="PRO_5009445524" description="Tc1-like transposase DDE domain-containing protein" evidence="3">
    <location>
        <begin position="19"/>
        <end position="271"/>
    </location>
</feature>
<dbReference type="InterPro" id="IPR036397">
    <property type="entry name" value="RNaseH_sf"/>
</dbReference>
<feature type="region of interest" description="Disordered" evidence="2">
    <location>
        <begin position="185"/>
        <end position="210"/>
    </location>
</feature>
<dbReference type="GO" id="GO:0003676">
    <property type="term" value="F:nucleic acid binding"/>
    <property type="evidence" value="ECO:0007669"/>
    <property type="project" value="InterPro"/>
</dbReference>
<keyword evidence="3" id="KW-0732">Signal</keyword>
<dbReference type="CDD" id="cd00024">
    <property type="entry name" value="CD_CSD"/>
    <property type="match status" value="1"/>
</dbReference>
<evidence type="ECO:0000259" key="4">
    <source>
        <dbReference type="Pfam" id="PF13358"/>
    </source>
</evidence>
<proteinExistence type="predicted"/>
<dbReference type="OrthoDB" id="5307280at2759"/>
<accession>A0A1E1K3C1</accession>
<evidence type="ECO:0000256" key="1">
    <source>
        <dbReference type="ARBA" id="ARBA00011353"/>
    </source>
</evidence>
<keyword evidence="6" id="KW-1185">Reference proteome</keyword>
<feature type="domain" description="Tc1-like transposase DDE" evidence="4">
    <location>
        <begin position="21"/>
        <end position="68"/>
    </location>
</feature>
<name>A0A1E1K3C1_9HELO</name>
<comment type="subunit">
    <text evidence="1">Component of the NuA4 histone acetyltransferase complex.</text>
</comment>
<feature type="signal peptide" evidence="3">
    <location>
        <begin position="1"/>
        <end position="18"/>
    </location>
</feature>
<dbReference type="SUPFAM" id="SSF54160">
    <property type="entry name" value="Chromo domain-like"/>
    <property type="match status" value="1"/>
</dbReference>
<evidence type="ECO:0000313" key="6">
    <source>
        <dbReference type="Proteomes" id="UP000178912"/>
    </source>
</evidence>
<dbReference type="Gene3D" id="3.30.420.10">
    <property type="entry name" value="Ribonuclease H-like superfamily/Ribonuclease H"/>
    <property type="match status" value="1"/>
</dbReference>
<evidence type="ECO:0000256" key="2">
    <source>
        <dbReference type="SAM" id="MobiDB-lite"/>
    </source>
</evidence>
<reference evidence="6" key="1">
    <citation type="submission" date="2016-03" db="EMBL/GenBank/DDBJ databases">
        <authorList>
            <person name="Guldener U."/>
        </authorList>
    </citation>
    <scope>NUCLEOTIDE SEQUENCE [LARGE SCALE GENOMIC DNA]</scope>
    <source>
        <strain evidence="6">04CH-RAC-A.6.1</strain>
    </source>
</reference>
<sequence length="271" mass="30506">MEILLLLVEGLLLEGGEFMHDGAGPHRGHLVKEILREMNIRVMSWPPYSPDLNPIENLWALMKAELYRLHPELEHAPDTDDTLNTLVRGAQEAWHAIDNGILHRLAATMDHRVQSVIEAKGEPEVCSVLTDVDPDWDVREIIGKEDLDGVSCYLVDWHPTLLPVHSLDHAKELVDQFEARIRAQRGSKRGGLGSNTRQKASVKVEGKKARVRPRKQIKREALFSISLRTKRLVISTAMQPTNITTSMPSSEYQRILAIASSPKSSRLSSLR</sequence>
<gene>
    <name evidence="5" type="ORF">RAG0_03092</name>
</gene>
<dbReference type="InterPro" id="IPR016197">
    <property type="entry name" value="Chromo-like_dom_sf"/>
</dbReference>
<dbReference type="AlphaFoldDB" id="A0A1E1K3C1"/>
<dbReference type="InterPro" id="IPR038717">
    <property type="entry name" value="Tc1-like_DDE_dom"/>
</dbReference>
<organism evidence="5 6">
    <name type="scientific">Rhynchosporium agropyri</name>
    <dbReference type="NCBI Taxonomy" id="914238"/>
    <lineage>
        <taxon>Eukaryota</taxon>
        <taxon>Fungi</taxon>
        <taxon>Dikarya</taxon>
        <taxon>Ascomycota</taxon>
        <taxon>Pezizomycotina</taxon>
        <taxon>Leotiomycetes</taxon>
        <taxon>Helotiales</taxon>
        <taxon>Ploettnerulaceae</taxon>
        <taxon>Rhynchosporium</taxon>
    </lineage>
</organism>
<protein>
    <recommendedName>
        <fullName evidence="4">Tc1-like transposase DDE domain-containing protein</fullName>
    </recommendedName>
</protein>
<dbReference type="Proteomes" id="UP000178912">
    <property type="component" value="Unassembled WGS sequence"/>
</dbReference>
<dbReference type="EMBL" id="FJUX01000012">
    <property type="protein sequence ID" value="CZS92492.1"/>
    <property type="molecule type" value="Genomic_DNA"/>
</dbReference>
<evidence type="ECO:0000313" key="5">
    <source>
        <dbReference type="EMBL" id="CZS92492.1"/>
    </source>
</evidence>
<dbReference type="Pfam" id="PF13358">
    <property type="entry name" value="DDE_3"/>
    <property type="match status" value="1"/>
</dbReference>